<evidence type="ECO:0000313" key="12">
    <source>
        <dbReference type="Proteomes" id="UP000824469"/>
    </source>
</evidence>
<feature type="non-terminal residue" evidence="11">
    <location>
        <position position="167"/>
    </location>
</feature>
<keyword evidence="9" id="KW-1133">Transmembrane helix</keyword>
<dbReference type="GO" id="GO:0005085">
    <property type="term" value="F:guanyl-nucleotide exchange factor activity"/>
    <property type="evidence" value="ECO:0007669"/>
    <property type="project" value="InterPro"/>
</dbReference>
<comment type="caution">
    <text evidence="11">The sequence shown here is derived from an EMBL/GenBank/DDBJ whole genome shotgun (WGS) entry which is preliminary data.</text>
</comment>
<keyword evidence="4" id="KW-0812">Transmembrane</keyword>
<dbReference type="GO" id="GO:0003400">
    <property type="term" value="P:regulation of COPII vesicle coating"/>
    <property type="evidence" value="ECO:0007669"/>
    <property type="project" value="TreeGrafter"/>
</dbReference>
<dbReference type="SMART" id="SM00320">
    <property type="entry name" value="WD40"/>
    <property type="match status" value="3"/>
</dbReference>
<evidence type="ECO:0000256" key="5">
    <source>
        <dbReference type="ARBA" id="ARBA00022737"/>
    </source>
</evidence>
<dbReference type="GO" id="GO:0015031">
    <property type="term" value="P:protein transport"/>
    <property type="evidence" value="ECO:0007669"/>
    <property type="project" value="UniProtKB-KW"/>
</dbReference>
<keyword evidence="5" id="KW-0677">Repeat</keyword>
<evidence type="ECO:0000256" key="4">
    <source>
        <dbReference type="ARBA" id="ARBA00022692"/>
    </source>
</evidence>
<evidence type="ECO:0000256" key="9">
    <source>
        <dbReference type="ARBA" id="ARBA00022989"/>
    </source>
</evidence>
<organism evidence="11 12">
    <name type="scientific">Taxus chinensis</name>
    <name type="common">Chinese yew</name>
    <name type="synonym">Taxus wallichiana var. chinensis</name>
    <dbReference type="NCBI Taxonomy" id="29808"/>
    <lineage>
        <taxon>Eukaryota</taxon>
        <taxon>Viridiplantae</taxon>
        <taxon>Streptophyta</taxon>
        <taxon>Embryophyta</taxon>
        <taxon>Tracheophyta</taxon>
        <taxon>Spermatophyta</taxon>
        <taxon>Pinopsida</taxon>
        <taxon>Pinidae</taxon>
        <taxon>Conifers II</taxon>
        <taxon>Cupressales</taxon>
        <taxon>Taxaceae</taxon>
        <taxon>Taxus</taxon>
    </lineage>
</organism>
<keyword evidence="2" id="KW-0813">Transport</keyword>
<evidence type="ECO:0000256" key="6">
    <source>
        <dbReference type="ARBA" id="ARBA00022824"/>
    </source>
</evidence>
<dbReference type="InterPro" id="IPR001680">
    <property type="entry name" value="WD40_rpt"/>
</dbReference>
<dbReference type="SUPFAM" id="SSF50978">
    <property type="entry name" value="WD40 repeat-like"/>
    <property type="match status" value="1"/>
</dbReference>
<dbReference type="PANTHER" id="PTHR23284">
    <property type="entry name" value="PROLACTIN REGULATORY ELEMENT BINDING PROTEIN"/>
    <property type="match status" value="1"/>
</dbReference>
<feature type="non-terminal residue" evidence="11">
    <location>
        <position position="1"/>
    </location>
</feature>
<gene>
    <name evidence="11" type="ORF">KI387_015430</name>
</gene>
<dbReference type="GO" id="GO:0005789">
    <property type="term" value="C:endoplasmic reticulum membrane"/>
    <property type="evidence" value="ECO:0007669"/>
    <property type="project" value="UniProtKB-SubCell"/>
</dbReference>
<evidence type="ECO:0000256" key="3">
    <source>
        <dbReference type="ARBA" id="ARBA00022574"/>
    </source>
</evidence>
<dbReference type="OMA" id="ANTEHGG"/>
<dbReference type="Proteomes" id="UP000824469">
    <property type="component" value="Unassembled WGS sequence"/>
</dbReference>
<evidence type="ECO:0008006" key="13">
    <source>
        <dbReference type="Google" id="ProtNLM"/>
    </source>
</evidence>
<protein>
    <recommendedName>
        <fullName evidence="13">Anaphase-promoting complex subunit 4 WD40 domain-containing protein</fullName>
    </recommendedName>
</protein>
<dbReference type="EMBL" id="JAHRHJ020000003">
    <property type="protein sequence ID" value="KAH9320791.1"/>
    <property type="molecule type" value="Genomic_DNA"/>
</dbReference>
<keyword evidence="3" id="KW-0853">WD repeat</keyword>
<keyword evidence="10" id="KW-0472">Membrane</keyword>
<dbReference type="PANTHER" id="PTHR23284:SF0">
    <property type="entry name" value="PROLACTIN REGULATORY ELEMENT-BINDING PROTEIN"/>
    <property type="match status" value="1"/>
</dbReference>
<evidence type="ECO:0000256" key="7">
    <source>
        <dbReference type="ARBA" id="ARBA00022892"/>
    </source>
</evidence>
<evidence type="ECO:0000256" key="8">
    <source>
        <dbReference type="ARBA" id="ARBA00022927"/>
    </source>
</evidence>
<comment type="subcellular location">
    <subcellularLocation>
        <location evidence="1">Endoplasmic reticulum membrane</location>
        <topology evidence="1">Single-pass membrane protein</topology>
    </subcellularLocation>
</comment>
<dbReference type="GO" id="GO:0006888">
    <property type="term" value="P:endoplasmic reticulum to Golgi vesicle-mediated transport"/>
    <property type="evidence" value="ECO:0007669"/>
    <property type="project" value="TreeGrafter"/>
</dbReference>
<proteinExistence type="predicted"/>
<dbReference type="InterPro" id="IPR045260">
    <property type="entry name" value="Sec12-like"/>
</dbReference>
<evidence type="ECO:0000256" key="10">
    <source>
        <dbReference type="ARBA" id="ARBA00023136"/>
    </source>
</evidence>
<keyword evidence="8" id="KW-0653">Protein transport</keyword>
<evidence type="ECO:0000313" key="11">
    <source>
        <dbReference type="EMBL" id="KAH9320791.1"/>
    </source>
</evidence>
<sequence>DGHLRVFEWPSLKIVLDQPKAHKSIKDLDFSSDGTFLASSEDGGPCRIWNLETSVPAASLSVDKGERIVFCKFSRDGAKPLLFTAVKQGDKGLIAYWDTNTWEKVGTRAFEKDPISTFNISSDGKFLAIGTCEGDISVIEVSKMRLFRRVKRAHIAFVTSLDFSQDS</sequence>
<keyword evidence="7" id="KW-0931">ER-Golgi transport</keyword>
<accession>A0AA38GCC4</accession>
<evidence type="ECO:0000256" key="2">
    <source>
        <dbReference type="ARBA" id="ARBA00022448"/>
    </source>
</evidence>
<dbReference type="InterPro" id="IPR036322">
    <property type="entry name" value="WD40_repeat_dom_sf"/>
</dbReference>
<keyword evidence="6" id="KW-0256">Endoplasmic reticulum</keyword>
<evidence type="ECO:0000256" key="1">
    <source>
        <dbReference type="ARBA" id="ARBA00004389"/>
    </source>
</evidence>
<dbReference type="InterPro" id="IPR015943">
    <property type="entry name" value="WD40/YVTN_repeat-like_dom_sf"/>
</dbReference>
<dbReference type="AlphaFoldDB" id="A0AA38GCC4"/>
<reference evidence="11 12" key="1">
    <citation type="journal article" date="2021" name="Nat. Plants">
        <title>The Taxus genome provides insights into paclitaxel biosynthesis.</title>
        <authorList>
            <person name="Xiong X."/>
            <person name="Gou J."/>
            <person name="Liao Q."/>
            <person name="Li Y."/>
            <person name="Zhou Q."/>
            <person name="Bi G."/>
            <person name="Li C."/>
            <person name="Du R."/>
            <person name="Wang X."/>
            <person name="Sun T."/>
            <person name="Guo L."/>
            <person name="Liang H."/>
            <person name="Lu P."/>
            <person name="Wu Y."/>
            <person name="Zhang Z."/>
            <person name="Ro D.K."/>
            <person name="Shang Y."/>
            <person name="Huang S."/>
            <person name="Yan J."/>
        </authorList>
    </citation>
    <scope>NUCLEOTIDE SEQUENCE [LARGE SCALE GENOMIC DNA]</scope>
    <source>
        <strain evidence="11">Ta-2019</strain>
    </source>
</reference>
<keyword evidence="12" id="KW-1185">Reference proteome</keyword>
<name>A0AA38GCC4_TAXCH</name>
<dbReference type="Pfam" id="PF00400">
    <property type="entry name" value="WD40"/>
    <property type="match status" value="1"/>
</dbReference>
<dbReference type="Gene3D" id="2.130.10.10">
    <property type="entry name" value="YVTN repeat-like/Quinoprotein amine dehydrogenase"/>
    <property type="match status" value="1"/>
</dbReference>